<reference evidence="1 2" key="1">
    <citation type="journal article" date="2015" name="Parasitol. Res.">
        <title>Viruses in close associations with free-living amoebae.</title>
        <authorList>
            <person name="Scheid P."/>
        </authorList>
    </citation>
    <scope>NUCLEOTIDE SEQUENCE [LARGE SCALE GENOMIC DNA]</scope>
    <source>
        <strain evidence="1">KlaHel</strain>
    </source>
</reference>
<dbReference type="EMBL" id="KP136319">
    <property type="protein sequence ID" value="AJF98507.1"/>
    <property type="molecule type" value="Genomic_DNA"/>
</dbReference>
<evidence type="ECO:0000313" key="2">
    <source>
        <dbReference type="Proteomes" id="UP000202511"/>
    </source>
</evidence>
<protein>
    <submittedName>
        <fullName evidence="1">Uncharacterized protein</fullName>
    </submittedName>
</protein>
<dbReference type="Proteomes" id="UP000202511">
    <property type="component" value="Segment"/>
</dbReference>
<evidence type="ECO:0000313" key="1">
    <source>
        <dbReference type="EMBL" id="AJF98507.1"/>
    </source>
</evidence>
<proteinExistence type="predicted"/>
<organism evidence="1 2">
    <name type="scientific">Pandoravirus inopinatum</name>
    <dbReference type="NCBI Taxonomy" id="1605721"/>
    <lineage>
        <taxon>Viruses</taxon>
        <taxon>Pandoravirus</taxon>
    </lineage>
</organism>
<dbReference type="GeneID" id="23463424"/>
<dbReference type="KEGG" id="vg:23463424"/>
<dbReference type="RefSeq" id="YP_009120742.1">
    <property type="nucleotide sequence ID" value="NC_026440.1"/>
</dbReference>
<accession>A0A0B5JF85</accession>
<name>A0A0B5JF85_9VIRU</name>
<sequence length="136" mass="15460">MPEHGLLGTRGPVVAWLAQCTNKGKKKKQIKNQKKEKRPENPFVCRDWRLPILCPCGDLQKTAREKGAAMPVGFGCAPRMCWPPRFCVGPASKGAVTALWKKMPKKERLFPLVFFFFSFFFPTRTPSRLLYSSLLS</sequence>